<gene>
    <name evidence="1" type="ORF">E2C01_032230</name>
</gene>
<sequence>MCFLLSQHCVPQVLLCSHRPHAHPALSVEVMACPPTSSDEPPPAGPPLSKLGMCEGLGGSCSVLEAGRGAGRGTHLATSHPALLTIQI</sequence>
<reference evidence="1 2" key="1">
    <citation type="submission" date="2019-05" db="EMBL/GenBank/DDBJ databases">
        <title>Another draft genome of Portunus trituberculatus and its Hox gene families provides insights of decapod evolution.</title>
        <authorList>
            <person name="Jeong J.-H."/>
            <person name="Song I."/>
            <person name="Kim S."/>
            <person name="Choi T."/>
            <person name="Kim D."/>
            <person name="Ryu S."/>
            <person name="Kim W."/>
        </authorList>
    </citation>
    <scope>NUCLEOTIDE SEQUENCE [LARGE SCALE GENOMIC DNA]</scope>
    <source>
        <tissue evidence="1">Muscle</tissue>
    </source>
</reference>
<evidence type="ECO:0000313" key="2">
    <source>
        <dbReference type="Proteomes" id="UP000324222"/>
    </source>
</evidence>
<dbReference type="AlphaFoldDB" id="A0A5B7F0E1"/>
<protein>
    <submittedName>
        <fullName evidence="1">Uncharacterized protein</fullName>
    </submittedName>
</protein>
<organism evidence="1 2">
    <name type="scientific">Portunus trituberculatus</name>
    <name type="common">Swimming crab</name>
    <name type="synonym">Neptunus trituberculatus</name>
    <dbReference type="NCBI Taxonomy" id="210409"/>
    <lineage>
        <taxon>Eukaryota</taxon>
        <taxon>Metazoa</taxon>
        <taxon>Ecdysozoa</taxon>
        <taxon>Arthropoda</taxon>
        <taxon>Crustacea</taxon>
        <taxon>Multicrustacea</taxon>
        <taxon>Malacostraca</taxon>
        <taxon>Eumalacostraca</taxon>
        <taxon>Eucarida</taxon>
        <taxon>Decapoda</taxon>
        <taxon>Pleocyemata</taxon>
        <taxon>Brachyura</taxon>
        <taxon>Eubrachyura</taxon>
        <taxon>Portunoidea</taxon>
        <taxon>Portunidae</taxon>
        <taxon>Portuninae</taxon>
        <taxon>Portunus</taxon>
    </lineage>
</organism>
<evidence type="ECO:0000313" key="1">
    <source>
        <dbReference type="EMBL" id="MPC38718.1"/>
    </source>
</evidence>
<keyword evidence="2" id="KW-1185">Reference proteome</keyword>
<dbReference type="Proteomes" id="UP000324222">
    <property type="component" value="Unassembled WGS sequence"/>
</dbReference>
<comment type="caution">
    <text evidence="1">The sequence shown here is derived from an EMBL/GenBank/DDBJ whole genome shotgun (WGS) entry which is preliminary data.</text>
</comment>
<accession>A0A5B7F0E1</accession>
<name>A0A5B7F0E1_PORTR</name>
<dbReference type="EMBL" id="VSRR010004151">
    <property type="protein sequence ID" value="MPC38718.1"/>
    <property type="molecule type" value="Genomic_DNA"/>
</dbReference>
<proteinExistence type="predicted"/>